<dbReference type="PANTHER" id="PTHR23301">
    <property type="entry name" value="CHITIN BINDING PERITROPHIN-A"/>
    <property type="match status" value="1"/>
</dbReference>
<dbReference type="AlphaFoldDB" id="A0A6J8DI87"/>
<keyword evidence="3" id="KW-0677">Repeat</keyword>
<evidence type="ECO:0000313" key="8">
    <source>
        <dbReference type="Proteomes" id="UP000507470"/>
    </source>
</evidence>
<dbReference type="GO" id="GO:0008061">
    <property type="term" value="F:chitin binding"/>
    <property type="evidence" value="ECO:0007669"/>
    <property type="project" value="UniProtKB-KW"/>
</dbReference>
<dbReference type="InterPro" id="IPR036508">
    <property type="entry name" value="Chitin-bd_dom_sf"/>
</dbReference>
<dbReference type="SMART" id="SM00494">
    <property type="entry name" value="ChtBD2"/>
    <property type="match status" value="3"/>
</dbReference>
<keyword evidence="2" id="KW-0732">Signal</keyword>
<proteinExistence type="predicted"/>
<organism evidence="7 8">
    <name type="scientific">Mytilus coruscus</name>
    <name type="common">Sea mussel</name>
    <dbReference type="NCBI Taxonomy" id="42192"/>
    <lineage>
        <taxon>Eukaryota</taxon>
        <taxon>Metazoa</taxon>
        <taxon>Spiralia</taxon>
        <taxon>Lophotrochozoa</taxon>
        <taxon>Mollusca</taxon>
        <taxon>Bivalvia</taxon>
        <taxon>Autobranchia</taxon>
        <taxon>Pteriomorphia</taxon>
        <taxon>Mytilida</taxon>
        <taxon>Mytiloidea</taxon>
        <taxon>Mytilidae</taxon>
        <taxon>Mytilinae</taxon>
        <taxon>Mytilus</taxon>
    </lineage>
</organism>
<keyword evidence="1" id="KW-0147">Chitin-binding</keyword>
<name>A0A6J8DI87_MYTCO</name>
<keyword evidence="5" id="KW-0325">Glycoprotein</keyword>
<evidence type="ECO:0000256" key="3">
    <source>
        <dbReference type="ARBA" id="ARBA00022737"/>
    </source>
</evidence>
<dbReference type="Pfam" id="PF01607">
    <property type="entry name" value="CBM_14"/>
    <property type="match status" value="2"/>
</dbReference>
<dbReference type="InterPro" id="IPR051940">
    <property type="entry name" value="Chitin_bind-dev_reg"/>
</dbReference>
<reference evidence="7 8" key="1">
    <citation type="submission" date="2020-06" db="EMBL/GenBank/DDBJ databases">
        <authorList>
            <person name="Li R."/>
            <person name="Bekaert M."/>
        </authorList>
    </citation>
    <scope>NUCLEOTIDE SEQUENCE [LARGE SCALE GENOMIC DNA]</scope>
    <source>
        <strain evidence="8">wild</strain>
    </source>
</reference>
<evidence type="ECO:0000259" key="6">
    <source>
        <dbReference type="PROSITE" id="PS50940"/>
    </source>
</evidence>
<keyword evidence="4" id="KW-1015">Disulfide bond</keyword>
<evidence type="ECO:0000256" key="2">
    <source>
        <dbReference type="ARBA" id="ARBA00022729"/>
    </source>
</evidence>
<dbReference type="GO" id="GO:0005576">
    <property type="term" value="C:extracellular region"/>
    <property type="evidence" value="ECO:0007669"/>
    <property type="project" value="InterPro"/>
</dbReference>
<sequence length="238" mass="26555">MFSDTWSNIPNPCLSNPNNTIYFPHPGDVKKFIQCDMLGRMHIIQCPSGRKYDYKATTCITENVSRPPIVTRIKASNTSPNPIKHTTPPIVAATTAIINTRTLNPCTYANMVKGLMYFAYPEDPKKFIHCDQSGNAILESCYGSLVWNQQRVACVYNLQPGVVQSTTTTPVTILTTNSSQKIPCPFNPISSDQLSYPHPDTRKFTECYGWGGVYILNCPKYLIWNDASKTCSLPFVVG</sequence>
<dbReference type="PROSITE" id="PS50940">
    <property type="entry name" value="CHIT_BIND_II"/>
    <property type="match status" value="1"/>
</dbReference>
<dbReference type="PANTHER" id="PTHR23301:SF0">
    <property type="entry name" value="CHITIN-BINDING TYPE-2 DOMAIN-CONTAINING PROTEIN-RELATED"/>
    <property type="match status" value="1"/>
</dbReference>
<dbReference type="Gene3D" id="2.170.140.10">
    <property type="entry name" value="Chitin binding domain"/>
    <property type="match status" value="3"/>
</dbReference>
<dbReference type="Proteomes" id="UP000507470">
    <property type="component" value="Unassembled WGS sequence"/>
</dbReference>
<protein>
    <recommendedName>
        <fullName evidence="6">Chitin-binding type-2 domain-containing protein</fullName>
    </recommendedName>
</protein>
<evidence type="ECO:0000256" key="4">
    <source>
        <dbReference type="ARBA" id="ARBA00023157"/>
    </source>
</evidence>
<keyword evidence="8" id="KW-1185">Reference proteome</keyword>
<dbReference type="SUPFAM" id="SSF57625">
    <property type="entry name" value="Invertebrate chitin-binding proteins"/>
    <property type="match status" value="3"/>
</dbReference>
<gene>
    <name evidence="7" type="ORF">MCOR_41285</name>
</gene>
<feature type="domain" description="Chitin-binding type-2" evidence="6">
    <location>
        <begin position="10"/>
        <end position="59"/>
    </location>
</feature>
<dbReference type="OrthoDB" id="6112160at2759"/>
<accession>A0A6J8DI87</accession>
<dbReference type="EMBL" id="CACVKT020007423">
    <property type="protein sequence ID" value="CAC5407849.1"/>
    <property type="molecule type" value="Genomic_DNA"/>
</dbReference>
<evidence type="ECO:0000313" key="7">
    <source>
        <dbReference type="EMBL" id="CAC5407849.1"/>
    </source>
</evidence>
<evidence type="ECO:0000256" key="1">
    <source>
        <dbReference type="ARBA" id="ARBA00022669"/>
    </source>
</evidence>
<dbReference type="InterPro" id="IPR002557">
    <property type="entry name" value="Chitin-bd_dom"/>
</dbReference>
<evidence type="ECO:0000256" key="5">
    <source>
        <dbReference type="ARBA" id="ARBA00023180"/>
    </source>
</evidence>